<evidence type="ECO:0000313" key="2">
    <source>
        <dbReference type="EMBL" id="USY22495.1"/>
    </source>
</evidence>
<organism evidence="2 3">
    <name type="scientific">Nocardiopsis exhalans</name>
    <dbReference type="NCBI Taxonomy" id="163604"/>
    <lineage>
        <taxon>Bacteria</taxon>
        <taxon>Bacillati</taxon>
        <taxon>Actinomycetota</taxon>
        <taxon>Actinomycetes</taxon>
        <taxon>Streptosporangiales</taxon>
        <taxon>Nocardiopsidaceae</taxon>
        <taxon>Nocardiopsis</taxon>
    </lineage>
</organism>
<sequence length="111" mass="11793">MERCDFCELPIGGGCACSLVREDRGASGSGAASTSKSVPFPNGTILISPRGIAHRPGCMHQSDSEIKAPLWGWITAPDPQLWRRLSAGSPARATHGNTERVATRRCQSCDA</sequence>
<name>A0ABY5DGL1_9ACTN</name>
<accession>A0ABY5DGL1</accession>
<dbReference type="Proteomes" id="UP001055940">
    <property type="component" value="Chromosome"/>
</dbReference>
<keyword evidence="3" id="KW-1185">Reference proteome</keyword>
<evidence type="ECO:0000313" key="3">
    <source>
        <dbReference type="Proteomes" id="UP001055940"/>
    </source>
</evidence>
<reference evidence="2" key="1">
    <citation type="submission" date="2022-06" db="EMBL/GenBank/DDBJ databases">
        <authorList>
            <person name="Ping M."/>
        </authorList>
    </citation>
    <scope>NUCLEOTIDE SEQUENCE</scope>
    <source>
        <strain evidence="2">JCM11759T</strain>
    </source>
</reference>
<proteinExistence type="predicted"/>
<evidence type="ECO:0000256" key="1">
    <source>
        <dbReference type="SAM" id="MobiDB-lite"/>
    </source>
</evidence>
<feature type="region of interest" description="Disordered" evidence="1">
    <location>
        <begin position="88"/>
        <end position="111"/>
    </location>
</feature>
<gene>
    <name evidence="2" type="ORF">NE857_13300</name>
</gene>
<dbReference type="EMBL" id="CP099837">
    <property type="protein sequence ID" value="USY22495.1"/>
    <property type="molecule type" value="Genomic_DNA"/>
</dbReference>
<dbReference type="RefSeq" id="WP_254421267.1">
    <property type="nucleotide sequence ID" value="NZ_BAAAJB010000067.1"/>
</dbReference>
<protein>
    <submittedName>
        <fullName evidence="2">Uncharacterized protein</fullName>
    </submittedName>
</protein>